<name>A0ACC2HBH4_DALPE</name>
<dbReference type="EMBL" id="CM055731">
    <property type="protein sequence ID" value="KAJ8013203.1"/>
    <property type="molecule type" value="Genomic_DNA"/>
</dbReference>
<comment type="caution">
    <text evidence="1">The sequence shown here is derived from an EMBL/GenBank/DDBJ whole genome shotgun (WGS) entry which is preliminary data.</text>
</comment>
<proteinExistence type="predicted"/>
<keyword evidence="2" id="KW-1185">Reference proteome</keyword>
<dbReference type="Proteomes" id="UP001157502">
    <property type="component" value="Chromosome 4"/>
</dbReference>
<sequence>MLFPVLLAMVAVQSSCGSTGLQSQTPLTYRYHDHTTGMVLTCDRCPAGFYMSKHCTAATHTVCKTCPQNHFTQDWNYLPSCLYCSTFCGENQKVKEDCSSQNNRVCECEEGFYSDNGLCLRHTECPPGHGMKRRGTPETDTDCEKCPDGKFSSNFSSSAPCADHTDCASLGHRTVLQGTCWHDKMCANSCEDLKDGGEILLIRTFLSDFFSFQKIRTLRLRKLVGKLTSGEEVQQHSRHLLLKILREWVLDATVKDLGNLLLVLRNLRSNKLADRVERKMREIKEAYDCNLENRDATQSHCESDDYPPTESYIL</sequence>
<gene>
    <name evidence="1" type="ORF">DPEC_G00050840</name>
</gene>
<reference evidence="1" key="1">
    <citation type="submission" date="2021-05" db="EMBL/GenBank/DDBJ databases">
        <authorList>
            <person name="Pan Q."/>
            <person name="Jouanno E."/>
            <person name="Zahm M."/>
            <person name="Klopp C."/>
            <person name="Cabau C."/>
            <person name="Louis A."/>
            <person name="Berthelot C."/>
            <person name="Parey E."/>
            <person name="Roest Crollius H."/>
            <person name="Montfort J."/>
            <person name="Robinson-Rechavi M."/>
            <person name="Bouchez O."/>
            <person name="Lampietro C."/>
            <person name="Lopez Roques C."/>
            <person name="Donnadieu C."/>
            <person name="Postlethwait J."/>
            <person name="Bobe J."/>
            <person name="Dillon D."/>
            <person name="Chandos A."/>
            <person name="von Hippel F."/>
            <person name="Guiguen Y."/>
        </authorList>
    </citation>
    <scope>NUCLEOTIDE SEQUENCE</scope>
    <source>
        <strain evidence="1">YG-Jan2019</strain>
    </source>
</reference>
<organism evidence="1 2">
    <name type="scientific">Dallia pectoralis</name>
    <name type="common">Alaska blackfish</name>
    <dbReference type="NCBI Taxonomy" id="75939"/>
    <lineage>
        <taxon>Eukaryota</taxon>
        <taxon>Metazoa</taxon>
        <taxon>Chordata</taxon>
        <taxon>Craniata</taxon>
        <taxon>Vertebrata</taxon>
        <taxon>Euteleostomi</taxon>
        <taxon>Actinopterygii</taxon>
        <taxon>Neopterygii</taxon>
        <taxon>Teleostei</taxon>
        <taxon>Protacanthopterygii</taxon>
        <taxon>Esociformes</taxon>
        <taxon>Umbridae</taxon>
        <taxon>Dallia</taxon>
    </lineage>
</organism>
<protein>
    <submittedName>
        <fullName evidence="1">Uncharacterized protein</fullName>
    </submittedName>
</protein>
<evidence type="ECO:0000313" key="1">
    <source>
        <dbReference type="EMBL" id="KAJ8013203.1"/>
    </source>
</evidence>
<evidence type="ECO:0000313" key="2">
    <source>
        <dbReference type="Proteomes" id="UP001157502"/>
    </source>
</evidence>
<accession>A0ACC2HBH4</accession>